<evidence type="ECO:0000313" key="2">
    <source>
        <dbReference type="Proteomes" id="UP001177023"/>
    </source>
</evidence>
<dbReference type="AlphaFoldDB" id="A0AA36CY87"/>
<dbReference type="Proteomes" id="UP001177023">
    <property type="component" value="Unassembled WGS sequence"/>
</dbReference>
<feature type="non-terminal residue" evidence="1">
    <location>
        <position position="1"/>
    </location>
</feature>
<reference evidence="1" key="1">
    <citation type="submission" date="2023-06" db="EMBL/GenBank/DDBJ databases">
        <authorList>
            <person name="Delattre M."/>
        </authorList>
    </citation>
    <scope>NUCLEOTIDE SEQUENCE</scope>
    <source>
        <strain evidence="1">AF72</strain>
    </source>
</reference>
<dbReference type="EMBL" id="CATQJA010002644">
    <property type="protein sequence ID" value="CAJ0576608.1"/>
    <property type="molecule type" value="Genomic_DNA"/>
</dbReference>
<dbReference type="GO" id="GO:0015078">
    <property type="term" value="F:proton transmembrane transporter activity"/>
    <property type="evidence" value="ECO:0007669"/>
    <property type="project" value="InterPro"/>
</dbReference>
<protein>
    <recommendedName>
        <fullName evidence="3">ATP synthase-coupling factor 6, mitochondrial</fullName>
    </recommendedName>
</protein>
<sequence>MFFRRSLQTSAALRSDLVREAFVNKIKEFGKIGAELSTKDPAVKKSLQDELNRVAQKYQLDNAAAAKLSPAIESSQVESSIAAAYEGVTIKQLLEQVKKEETDFLARQAARRAEEAKRSGALSGKQ</sequence>
<comment type="caution">
    <text evidence="1">The sequence shown here is derived from an EMBL/GenBank/DDBJ whole genome shotgun (WGS) entry which is preliminary data.</text>
</comment>
<proteinExistence type="predicted"/>
<dbReference type="SUPFAM" id="SSF111357">
    <property type="entry name" value="Mitochondrial ATP synthase coupling factor 6"/>
    <property type="match status" value="1"/>
</dbReference>
<gene>
    <name evidence="1" type="ORF">MSPICULIGERA_LOCUS14898</name>
</gene>
<dbReference type="Gene3D" id="1.10.246.110">
    <property type="entry name" value="Mitochondrial ATP synthase-coupling factor 6"/>
    <property type="match status" value="1"/>
</dbReference>
<evidence type="ECO:0008006" key="3">
    <source>
        <dbReference type="Google" id="ProtNLM"/>
    </source>
</evidence>
<organism evidence="1 2">
    <name type="scientific">Mesorhabditis spiculigera</name>
    <dbReference type="NCBI Taxonomy" id="96644"/>
    <lineage>
        <taxon>Eukaryota</taxon>
        <taxon>Metazoa</taxon>
        <taxon>Ecdysozoa</taxon>
        <taxon>Nematoda</taxon>
        <taxon>Chromadorea</taxon>
        <taxon>Rhabditida</taxon>
        <taxon>Rhabditina</taxon>
        <taxon>Rhabditomorpha</taxon>
        <taxon>Rhabditoidea</taxon>
        <taxon>Rhabditidae</taxon>
        <taxon>Mesorhabditinae</taxon>
        <taxon>Mesorhabditis</taxon>
    </lineage>
</organism>
<keyword evidence="2" id="KW-1185">Reference proteome</keyword>
<dbReference type="GO" id="GO:0015986">
    <property type="term" value="P:proton motive force-driven ATP synthesis"/>
    <property type="evidence" value="ECO:0007669"/>
    <property type="project" value="InterPro"/>
</dbReference>
<evidence type="ECO:0000313" key="1">
    <source>
        <dbReference type="EMBL" id="CAJ0576608.1"/>
    </source>
</evidence>
<name>A0AA36CY87_9BILA</name>
<accession>A0AA36CY87</accession>
<dbReference type="GO" id="GO:0045259">
    <property type="term" value="C:proton-transporting ATP synthase complex"/>
    <property type="evidence" value="ECO:0007669"/>
    <property type="project" value="InterPro"/>
</dbReference>
<dbReference type="InterPro" id="IPR036204">
    <property type="entry name" value="ATP_synth_f6_sf_mt"/>
</dbReference>